<gene>
    <name evidence="1" type="ORF">P245_16555</name>
</gene>
<protein>
    <submittedName>
        <fullName evidence="1">Uncharacterized protein</fullName>
    </submittedName>
</protein>
<evidence type="ECO:0000313" key="2">
    <source>
        <dbReference type="Proteomes" id="UP000029567"/>
    </source>
</evidence>
<comment type="caution">
    <text evidence="1">The sequence shown here is derived from an EMBL/GenBank/DDBJ whole genome shotgun (WGS) entry which is preliminary data.</text>
</comment>
<reference evidence="1 2" key="1">
    <citation type="submission" date="2013-09" db="EMBL/GenBank/DDBJ databases">
        <title>High correlation between genotypes and phenotypes of environmental bacteria Comamonas testosteroni strains.</title>
        <authorList>
            <person name="Liu L."/>
            <person name="Zhu W."/>
            <person name="Xia X."/>
            <person name="Xu B."/>
            <person name="Luo M."/>
            <person name="Wang G."/>
        </authorList>
    </citation>
    <scope>NUCLEOTIDE SEQUENCE [LARGE SCALE GENOMIC DNA]</scope>
    <source>
        <strain evidence="1 2">JL14</strain>
    </source>
</reference>
<evidence type="ECO:0000313" key="1">
    <source>
        <dbReference type="EMBL" id="KGG89886.1"/>
    </source>
</evidence>
<organism evidence="1 2">
    <name type="scientific">Comamonas thiooxydans</name>
    <dbReference type="NCBI Taxonomy" id="363952"/>
    <lineage>
        <taxon>Bacteria</taxon>
        <taxon>Pseudomonadati</taxon>
        <taxon>Pseudomonadota</taxon>
        <taxon>Betaproteobacteria</taxon>
        <taxon>Burkholderiales</taxon>
        <taxon>Comamonadaceae</taxon>
        <taxon>Comamonas</taxon>
    </lineage>
</organism>
<dbReference type="RefSeq" id="WP_034380794.1">
    <property type="nucleotide sequence ID" value="NZ_AWTN01000097.1"/>
</dbReference>
<accession>A0A0E3BDB7</accession>
<dbReference type="EMBL" id="AWTN01000097">
    <property type="protein sequence ID" value="KGG89886.1"/>
    <property type="molecule type" value="Genomic_DNA"/>
</dbReference>
<name>A0A0E3BDB7_9BURK</name>
<proteinExistence type="predicted"/>
<dbReference type="Proteomes" id="UP000029567">
    <property type="component" value="Unassembled WGS sequence"/>
</dbReference>
<sequence length="160" mass="17255">MQDKNVIKLTDQDAALLEQGASMLEGLENDERNRGNCSTAEGAGCSAHAVRRLASALLAHEREIDQCLHQIQEPAAAEQAAWHAGLDEGRAQAAPAAVAVPIGQYRVLNSSDVIEAADEFLQDDCSWMEDGGMLWAGTTWTPWMRPARRAIVAEATQSKG</sequence>
<dbReference type="AlphaFoldDB" id="A0A0E3BDB7"/>